<keyword evidence="9 11" id="KW-0808">Transferase</keyword>
<organism evidence="14 15">
    <name type="scientific">Mucilaginibacter phyllosphaerae</name>
    <dbReference type="NCBI Taxonomy" id="1812349"/>
    <lineage>
        <taxon>Bacteria</taxon>
        <taxon>Pseudomonadati</taxon>
        <taxon>Bacteroidota</taxon>
        <taxon>Sphingobacteriia</taxon>
        <taxon>Sphingobacteriales</taxon>
        <taxon>Sphingobacteriaceae</taxon>
        <taxon>Mucilaginibacter</taxon>
    </lineage>
</organism>
<gene>
    <name evidence="11" type="primary">apt</name>
    <name evidence="14" type="ORF">E2R65_16900</name>
    <name evidence="13" type="ORF">GGR35_003313</name>
</gene>
<evidence type="ECO:0000256" key="6">
    <source>
        <dbReference type="ARBA" id="ARBA00011893"/>
    </source>
</evidence>
<dbReference type="InterPro" id="IPR000836">
    <property type="entry name" value="PRTase_dom"/>
</dbReference>
<dbReference type="GO" id="GO:0002055">
    <property type="term" value="F:adenine binding"/>
    <property type="evidence" value="ECO:0007669"/>
    <property type="project" value="TreeGrafter"/>
</dbReference>
<dbReference type="NCBIfam" id="NF002636">
    <property type="entry name" value="PRK02304.1-5"/>
    <property type="match status" value="1"/>
</dbReference>
<accession>A0A4Y8AA46</accession>
<keyword evidence="10 11" id="KW-0660">Purine salvage</keyword>
<dbReference type="GO" id="GO:0006166">
    <property type="term" value="P:purine ribonucleoside salvage"/>
    <property type="evidence" value="ECO:0007669"/>
    <property type="project" value="UniProtKB-UniRule"/>
</dbReference>
<dbReference type="HAMAP" id="MF_00004">
    <property type="entry name" value="Aden_phosphoribosyltr"/>
    <property type="match status" value="1"/>
</dbReference>
<dbReference type="GO" id="GO:0006168">
    <property type="term" value="P:adenine salvage"/>
    <property type="evidence" value="ECO:0007669"/>
    <property type="project" value="InterPro"/>
</dbReference>
<dbReference type="OrthoDB" id="9803963at2"/>
<name>A0A4Y8AA46_9SPHI</name>
<evidence type="ECO:0000256" key="9">
    <source>
        <dbReference type="ARBA" id="ARBA00022679"/>
    </source>
</evidence>
<dbReference type="PANTHER" id="PTHR32315">
    <property type="entry name" value="ADENINE PHOSPHORIBOSYLTRANSFERASE"/>
    <property type="match status" value="1"/>
</dbReference>
<dbReference type="CDD" id="cd06223">
    <property type="entry name" value="PRTases_typeI"/>
    <property type="match status" value="1"/>
</dbReference>
<keyword evidence="16" id="KW-1185">Reference proteome</keyword>
<dbReference type="SUPFAM" id="SSF53271">
    <property type="entry name" value="PRTase-like"/>
    <property type="match status" value="1"/>
</dbReference>
<evidence type="ECO:0000256" key="7">
    <source>
        <dbReference type="ARBA" id="ARBA00022490"/>
    </source>
</evidence>
<sequence>MIEQQIKTAIRDIHDFPKPGIIFKDITPILKDPELCTQINDAFLNKIGDLQIDAIAGVESRGFLFGLSLATRLGVPFIPVRKAGKLPHTVNQKVYELEYGQATIEIHTDAFNPGDRIMIHDDLLATGGTVTATSQLIQEMGGVVAGFSFVVGLSFLKGLEKISPISSNIIVLADY</sequence>
<dbReference type="EMBL" id="JACIEG010000006">
    <property type="protein sequence ID" value="MBB3970690.1"/>
    <property type="molecule type" value="Genomic_DNA"/>
</dbReference>
<comment type="caution">
    <text evidence="14">The sequence shown here is derived from an EMBL/GenBank/DDBJ whole genome shotgun (WGS) entry which is preliminary data.</text>
</comment>
<dbReference type="FunFam" id="3.40.50.2020:FF:000021">
    <property type="entry name" value="Adenine phosphoribosyltransferase"/>
    <property type="match status" value="1"/>
</dbReference>
<dbReference type="GO" id="GO:0044209">
    <property type="term" value="P:AMP salvage"/>
    <property type="evidence" value="ECO:0007669"/>
    <property type="project" value="UniProtKB-UniRule"/>
</dbReference>
<evidence type="ECO:0000256" key="8">
    <source>
        <dbReference type="ARBA" id="ARBA00022676"/>
    </source>
</evidence>
<evidence type="ECO:0000259" key="12">
    <source>
        <dbReference type="Pfam" id="PF00156"/>
    </source>
</evidence>
<evidence type="ECO:0000313" key="15">
    <source>
        <dbReference type="Proteomes" id="UP000297248"/>
    </source>
</evidence>
<evidence type="ECO:0000313" key="14">
    <source>
        <dbReference type="EMBL" id="TEW64691.1"/>
    </source>
</evidence>
<dbReference type="Proteomes" id="UP000297248">
    <property type="component" value="Unassembled WGS sequence"/>
</dbReference>
<evidence type="ECO:0000313" key="16">
    <source>
        <dbReference type="Proteomes" id="UP000583101"/>
    </source>
</evidence>
<keyword evidence="7 11" id="KW-0963">Cytoplasm</keyword>
<dbReference type="EC" id="2.4.2.7" evidence="6 11"/>
<dbReference type="GO" id="GO:0003999">
    <property type="term" value="F:adenine phosphoribosyltransferase activity"/>
    <property type="evidence" value="ECO:0007669"/>
    <property type="project" value="UniProtKB-UniRule"/>
</dbReference>
<evidence type="ECO:0000256" key="10">
    <source>
        <dbReference type="ARBA" id="ARBA00022726"/>
    </source>
</evidence>
<feature type="domain" description="Phosphoribosyltransferase" evidence="12">
    <location>
        <begin position="29"/>
        <end position="142"/>
    </location>
</feature>
<comment type="similarity">
    <text evidence="5 11">Belongs to the purine/pyrimidine phosphoribosyltransferase family.</text>
</comment>
<reference evidence="14" key="2">
    <citation type="submission" date="2019-03" db="EMBL/GenBank/DDBJ databases">
        <authorList>
            <person name="Yan Y.-Q."/>
            <person name="Du Z.-J."/>
        </authorList>
    </citation>
    <scope>NUCLEOTIDE SEQUENCE</scope>
    <source>
        <strain evidence="14">PP-F2FG21</strain>
    </source>
</reference>
<evidence type="ECO:0000256" key="11">
    <source>
        <dbReference type="HAMAP-Rule" id="MF_00004"/>
    </source>
</evidence>
<dbReference type="GO" id="GO:0016208">
    <property type="term" value="F:AMP binding"/>
    <property type="evidence" value="ECO:0007669"/>
    <property type="project" value="TreeGrafter"/>
</dbReference>
<comment type="subunit">
    <text evidence="11">Homodimer.</text>
</comment>
<comment type="pathway">
    <text evidence="4 11">Purine metabolism; AMP biosynthesis via salvage pathway; AMP from adenine: step 1/1.</text>
</comment>
<dbReference type="InterPro" id="IPR029057">
    <property type="entry name" value="PRTase-like"/>
</dbReference>
<dbReference type="PANTHER" id="PTHR32315:SF3">
    <property type="entry name" value="ADENINE PHOSPHORIBOSYLTRANSFERASE"/>
    <property type="match status" value="1"/>
</dbReference>
<dbReference type="EMBL" id="SNQG01000006">
    <property type="protein sequence ID" value="TEW64691.1"/>
    <property type="molecule type" value="Genomic_DNA"/>
</dbReference>
<evidence type="ECO:0000313" key="13">
    <source>
        <dbReference type="EMBL" id="MBB3970690.1"/>
    </source>
</evidence>
<dbReference type="GO" id="GO:0005737">
    <property type="term" value="C:cytoplasm"/>
    <property type="evidence" value="ECO:0007669"/>
    <property type="project" value="UniProtKB-SubCell"/>
</dbReference>
<reference evidence="13 16" key="3">
    <citation type="submission" date="2020-08" db="EMBL/GenBank/DDBJ databases">
        <title>Genomic Encyclopedia of Type Strains, Phase IV (KMG-IV): sequencing the most valuable type-strain genomes for metagenomic binning, comparative biology and taxonomic classification.</title>
        <authorList>
            <person name="Goeker M."/>
        </authorList>
    </citation>
    <scope>NUCLEOTIDE SEQUENCE [LARGE SCALE GENOMIC DNA]</scope>
    <source>
        <strain evidence="13 16">DSM 100995</strain>
    </source>
</reference>
<evidence type="ECO:0000256" key="2">
    <source>
        <dbReference type="ARBA" id="ARBA00003968"/>
    </source>
</evidence>
<dbReference type="InterPro" id="IPR005764">
    <property type="entry name" value="Ade_phspho_trans"/>
</dbReference>
<evidence type="ECO:0000256" key="4">
    <source>
        <dbReference type="ARBA" id="ARBA00004659"/>
    </source>
</evidence>
<dbReference type="UniPathway" id="UPA00588">
    <property type="reaction ID" value="UER00646"/>
</dbReference>
<reference evidence="14 15" key="1">
    <citation type="journal article" date="2016" name="Int. J. Syst. Evol. Microbiol.">
        <title>Proposal of Mucilaginibacter phyllosphaerae sp. nov. isolated from the phyllosphere of Galium album.</title>
        <authorList>
            <person name="Aydogan E.L."/>
            <person name="Busse H.J."/>
            <person name="Moser G."/>
            <person name="Muller C."/>
            <person name="Kampfer P."/>
            <person name="Glaeser S.P."/>
        </authorList>
    </citation>
    <scope>NUCLEOTIDE SEQUENCE [LARGE SCALE GENOMIC DNA]</scope>
    <source>
        <strain evidence="14 15">PP-F2FG21</strain>
    </source>
</reference>
<dbReference type="NCBIfam" id="TIGR01090">
    <property type="entry name" value="apt"/>
    <property type="match status" value="1"/>
</dbReference>
<dbReference type="InterPro" id="IPR050054">
    <property type="entry name" value="UPRTase/APRTase"/>
</dbReference>
<protein>
    <recommendedName>
        <fullName evidence="6 11">Adenine phosphoribosyltransferase</fullName>
        <shortName evidence="11">APRT</shortName>
        <ecNumber evidence="6 11">2.4.2.7</ecNumber>
    </recommendedName>
</protein>
<evidence type="ECO:0000256" key="5">
    <source>
        <dbReference type="ARBA" id="ARBA00008391"/>
    </source>
</evidence>
<evidence type="ECO:0000256" key="3">
    <source>
        <dbReference type="ARBA" id="ARBA00004496"/>
    </source>
</evidence>
<dbReference type="Pfam" id="PF00156">
    <property type="entry name" value="Pribosyltran"/>
    <property type="match status" value="1"/>
</dbReference>
<comment type="function">
    <text evidence="2 11">Catalyzes a salvage reaction resulting in the formation of AMP, that is energically less costly than de novo synthesis.</text>
</comment>
<dbReference type="Gene3D" id="3.40.50.2020">
    <property type="match status" value="1"/>
</dbReference>
<keyword evidence="8 11" id="KW-0328">Glycosyltransferase</keyword>
<comment type="subcellular location">
    <subcellularLocation>
        <location evidence="3 11">Cytoplasm</location>
    </subcellularLocation>
</comment>
<dbReference type="Proteomes" id="UP000583101">
    <property type="component" value="Unassembled WGS sequence"/>
</dbReference>
<dbReference type="AlphaFoldDB" id="A0A4Y8AA46"/>
<dbReference type="RefSeq" id="WP_134337664.1">
    <property type="nucleotide sequence ID" value="NZ_BMCZ01000006.1"/>
</dbReference>
<comment type="catalytic activity">
    <reaction evidence="1 11">
        <text>AMP + diphosphate = 5-phospho-alpha-D-ribose 1-diphosphate + adenine</text>
        <dbReference type="Rhea" id="RHEA:16609"/>
        <dbReference type="ChEBI" id="CHEBI:16708"/>
        <dbReference type="ChEBI" id="CHEBI:33019"/>
        <dbReference type="ChEBI" id="CHEBI:58017"/>
        <dbReference type="ChEBI" id="CHEBI:456215"/>
        <dbReference type="EC" id="2.4.2.7"/>
    </reaction>
</comment>
<dbReference type="NCBIfam" id="NF002634">
    <property type="entry name" value="PRK02304.1-3"/>
    <property type="match status" value="1"/>
</dbReference>
<proteinExistence type="inferred from homology"/>
<evidence type="ECO:0000256" key="1">
    <source>
        <dbReference type="ARBA" id="ARBA00000868"/>
    </source>
</evidence>